<reference evidence="2 3" key="1">
    <citation type="submission" date="2015-10" db="EMBL/GenBank/DDBJ databases">
        <title>Draft genome sequence of pyrrolomycin-producing Streptomyces vitaminophilus.</title>
        <authorList>
            <person name="Graham D.E."/>
            <person name="Mahan K.M."/>
            <person name="Klingeman D.M."/>
            <person name="Hettich R.L."/>
            <person name="Parry R.J."/>
        </authorList>
    </citation>
    <scope>NUCLEOTIDE SEQUENCE [LARGE SCALE GENOMIC DNA]</scope>
    <source>
        <strain evidence="2 3">ATCC 31673</strain>
    </source>
</reference>
<dbReference type="AlphaFoldDB" id="A0A0T6LUX9"/>
<sequence>MPTTPHPRTQVRPGTITVFSDLWCSFAHVAIHRLHTTRARLGLESVVRLDHRAFPLELFNDGPSPRPGTDSEVGGVAHLEPDAGWQLWRASDWTYPSSTMPALEAVQLAKEQGLDVAERLDLALRRAFWAQSLSIGTRAVVLRVAGETPGVDVGAIADGLDDGRARGRVTADFHCAKEHGVVCSPHLYLPDGTDYPNPGVEARWHGRYGRGFPQIISDDPTVYTEILRRAAGVIEPVSAVAQVGDK</sequence>
<evidence type="ECO:0000259" key="1">
    <source>
        <dbReference type="Pfam" id="PF01323"/>
    </source>
</evidence>
<evidence type="ECO:0000313" key="2">
    <source>
        <dbReference type="EMBL" id="KRV49959.1"/>
    </source>
</evidence>
<name>A0A0T6LUX9_WENVI</name>
<dbReference type="GO" id="GO:0016491">
    <property type="term" value="F:oxidoreductase activity"/>
    <property type="evidence" value="ECO:0007669"/>
    <property type="project" value="InterPro"/>
</dbReference>
<dbReference type="eggNOG" id="COG2761">
    <property type="taxonomic scope" value="Bacteria"/>
</dbReference>
<dbReference type="Pfam" id="PF01323">
    <property type="entry name" value="DSBA"/>
    <property type="match status" value="1"/>
</dbReference>
<proteinExistence type="predicted"/>
<dbReference type="EMBL" id="LLZU01000008">
    <property type="protein sequence ID" value="KRV49959.1"/>
    <property type="molecule type" value="Genomic_DNA"/>
</dbReference>
<accession>A0A0T6LUX9</accession>
<dbReference type="Proteomes" id="UP000050867">
    <property type="component" value="Unassembled WGS sequence"/>
</dbReference>
<dbReference type="STRING" id="76728.AQ490_18040"/>
<keyword evidence="3" id="KW-1185">Reference proteome</keyword>
<dbReference type="OrthoDB" id="155520at2"/>
<dbReference type="InterPro" id="IPR036249">
    <property type="entry name" value="Thioredoxin-like_sf"/>
</dbReference>
<dbReference type="InterPro" id="IPR001853">
    <property type="entry name" value="DSBA-like_thioredoxin_dom"/>
</dbReference>
<dbReference type="RefSeq" id="WP_018385480.1">
    <property type="nucleotide sequence ID" value="NZ_LLZU01000008.1"/>
</dbReference>
<gene>
    <name evidence="2" type="ORF">AQ490_18040</name>
</gene>
<evidence type="ECO:0000313" key="3">
    <source>
        <dbReference type="Proteomes" id="UP000050867"/>
    </source>
</evidence>
<dbReference type="SUPFAM" id="SSF52833">
    <property type="entry name" value="Thioredoxin-like"/>
    <property type="match status" value="1"/>
</dbReference>
<dbReference type="Gene3D" id="3.40.30.10">
    <property type="entry name" value="Glutaredoxin"/>
    <property type="match status" value="1"/>
</dbReference>
<comment type="caution">
    <text evidence="2">The sequence shown here is derived from an EMBL/GenBank/DDBJ whole genome shotgun (WGS) entry which is preliminary data.</text>
</comment>
<organism evidence="2 3">
    <name type="scientific">Wenjunlia vitaminophila</name>
    <name type="common">Streptomyces vitaminophilus</name>
    <dbReference type="NCBI Taxonomy" id="76728"/>
    <lineage>
        <taxon>Bacteria</taxon>
        <taxon>Bacillati</taxon>
        <taxon>Actinomycetota</taxon>
        <taxon>Actinomycetes</taxon>
        <taxon>Kitasatosporales</taxon>
        <taxon>Streptomycetaceae</taxon>
        <taxon>Wenjunlia</taxon>
    </lineage>
</organism>
<feature type="domain" description="DSBA-like thioredoxin" evidence="1">
    <location>
        <begin position="15"/>
        <end position="186"/>
    </location>
</feature>
<protein>
    <recommendedName>
        <fullName evidence="1">DSBA-like thioredoxin domain-containing protein</fullName>
    </recommendedName>
</protein>